<evidence type="ECO:0000259" key="5">
    <source>
        <dbReference type="Pfam" id="PF17101"/>
    </source>
</evidence>
<evidence type="ECO:0000259" key="4">
    <source>
        <dbReference type="Pfam" id="PF11380"/>
    </source>
</evidence>
<dbReference type="InterPro" id="IPR047141">
    <property type="entry name" value="Stealth"/>
</dbReference>
<sequence>MGKEARVAVECPIDFIMIWVDGNDPEWQKEKRKYQPGDAADDREIRYRDWDNLQYWFRAVEKFAPWVNRIHFVTCGHLPKWLNLEHPKLNIVKHSDFIPDEYLPTFNSHTIELNLHRIKGLSEHFVYFNDDTFLNAKVKPEDFFNGGKPVDRLIISALCPSEDATSTIIYNNVRIINKHFSKKELLKKHWRQLFYPFYGLDGLKTYLTLPFNVFTGFQNDHLPNAYTKSLFEEVWNCESEILKDTCKDKFRSEQNVSQYIMRYWNLAKGNVSPCSYRHGKIFIIDSDENDELLHAISKEKYKMICFNDSYKGNHFEVVKQNLNEALDKVLPKKCCYEK</sequence>
<comment type="caution">
    <text evidence="6">The sequence shown here is derived from an EMBL/GenBank/DDBJ whole genome shotgun (WGS) entry which is preliminary data.</text>
</comment>
<comment type="similarity">
    <text evidence="1">Belongs to the stealth family.</text>
</comment>
<feature type="domain" description="Stealth protein CR1 conserved region 1" evidence="5">
    <location>
        <begin position="12"/>
        <end position="34"/>
    </location>
</feature>
<name>A0A926DNS3_9FIRM</name>
<keyword evidence="3" id="KW-0270">Exopolysaccharide synthesis</keyword>
<dbReference type="PANTHER" id="PTHR24045:SF0">
    <property type="entry name" value="N-ACETYLGLUCOSAMINE-1-PHOSPHOTRANSFERASE SUBUNITS ALPHA_BETA"/>
    <property type="match status" value="1"/>
</dbReference>
<dbReference type="GO" id="GO:0000271">
    <property type="term" value="P:polysaccharide biosynthetic process"/>
    <property type="evidence" value="ECO:0007669"/>
    <property type="project" value="UniProtKB-KW"/>
</dbReference>
<organism evidence="6 7">
    <name type="scientific">Bianquea renquensis</name>
    <dbReference type="NCBI Taxonomy" id="2763661"/>
    <lineage>
        <taxon>Bacteria</taxon>
        <taxon>Bacillati</taxon>
        <taxon>Bacillota</taxon>
        <taxon>Clostridia</taxon>
        <taxon>Eubacteriales</taxon>
        <taxon>Bianqueaceae</taxon>
        <taxon>Bianquea</taxon>
    </lineage>
</organism>
<evidence type="ECO:0000256" key="1">
    <source>
        <dbReference type="ARBA" id="ARBA00007583"/>
    </source>
</evidence>
<evidence type="ECO:0000313" key="7">
    <source>
        <dbReference type="Proteomes" id="UP000657006"/>
    </source>
</evidence>
<dbReference type="EMBL" id="JACRSQ010000002">
    <property type="protein sequence ID" value="MBC8542395.1"/>
    <property type="molecule type" value="Genomic_DNA"/>
</dbReference>
<dbReference type="PANTHER" id="PTHR24045">
    <property type="match status" value="1"/>
</dbReference>
<protein>
    <submittedName>
        <fullName evidence="6">Stealth CR1 domain-containing protein</fullName>
    </submittedName>
</protein>
<dbReference type="InterPro" id="IPR031358">
    <property type="entry name" value="Stealth_CR1"/>
</dbReference>
<keyword evidence="7" id="KW-1185">Reference proteome</keyword>
<dbReference type="Pfam" id="PF17101">
    <property type="entry name" value="Stealth_CR1"/>
    <property type="match status" value="1"/>
</dbReference>
<evidence type="ECO:0000256" key="3">
    <source>
        <dbReference type="ARBA" id="ARBA00023169"/>
    </source>
</evidence>
<gene>
    <name evidence="6" type="ORF">H8730_02390</name>
</gene>
<dbReference type="GO" id="GO:0016772">
    <property type="term" value="F:transferase activity, transferring phosphorus-containing groups"/>
    <property type="evidence" value="ECO:0007669"/>
    <property type="project" value="InterPro"/>
</dbReference>
<keyword evidence="2" id="KW-0808">Transferase</keyword>
<proteinExistence type="inferred from homology"/>
<accession>A0A926DNS3</accession>
<reference evidence="6" key="1">
    <citation type="submission" date="2020-08" db="EMBL/GenBank/DDBJ databases">
        <title>Genome public.</title>
        <authorList>
            <person name="Liu C."/>
            <person name="Sun Q."/>
        </authorList>
    </citation>
    <scope>NUCLEOTIDE SEQUENCE</scope>
    <source>
        <strain evidence="6">NSJ-32</strain>
    </source>
</reference>
<evidence type="ECO:0000313" key="6">
    <source>
        <dbReference type="EMBL" id="MBC8542395.1"/>
    </source>
</evidence>
<evidence type="ECO:0000256" key="2">
    <source>
        <dbReference type="ARBA" id="ARBA00022679"/>
    </source>
</evidence>
<dbReference type="AlphaFoldDB" id="A0A926DNS3"/>
<dbReference type="Pfam" id="PF11380">
    <property type="entry name" value="Stealth_CR2"/>
    <property type="match status" value="1"/>
</dbReference>
<dbReference type="InterPro" id="IPR021520">
    <property type="entry name" value="Stealth_CR2"/>
</dbReference>
<feature type="domain" description="Stealth protein CR2 conserved region 2" evidence="4">
    <location>
        <begin position="46"/>
        <end position="145"/>
    </location>
</feature>
<dbReference type="Proteomes" id="UP000657006">
    <property type="component" value="Unassembled WGS sequence"/>
</dbReference>